<comment type="caution">
    <text evidence="1">The sequence shown here is derived from an EMBL/GenBank/DDBJ whole genome shotgun (WGS) entry which is preliminary data.</text>
</comment>
<proteinExistence type="predicted"/>
<reference evidence="2" key="1">
    <citation type="journal article" date="2019" name="Int. J. Syst. Evol. Microbiol.">
        <title>The Global Catalogue of Microorganisms (GCM) 10K type strain sequencing project: providing services to taxonomists for standard genome sequencing and annotation.</title>
        <authorList>
            <consortium name="The Broad Institute Genomics Platform"/>
            <consortium name="The Broad Institute Genome Sequencing Center for Infectious Disease"/>
            <person name="Wu L."/>
            <person name="Ma J."/>
        </authorList>
    </citation>
    <scope>NUCLEOTIDE SEQUENCE [LARGE SCALE GENOMIC DNA]</scope>
    <source>
        <strain evidence="2">JCM 18720</strain>
    </source>
</reference>
<evidence type="ECO:0000313" key="2">
    <source>
        <dbReference type="Proteomes" id="UP001501600"/>
    </source>
</evidence>
<protein>
    <submittedName>
        <fullName evidence="1">Uncharacterized protein</fullName>
    </submittedName>
</protein>
<dbReference type="EMBL" id="BAABLF010000006">
    <property type="protein sequence ID" value="GAA5189489.1"/>
    <property type="molecule type" value="Genomic_DNA"/>
</dbReference>
<name>A0ABP9RZN2_9GAMM</name>
<accession>A0ABP9RZN2</accession>
<keyword evidence="2" id="KW-1185">Reference proteome</keyword>
<evidence type="ECO:0000313" key="1">
    <source>
        <dbReference type="EMBL" id="GAA5189489.1"/>
    </source>
</evidence>
<gene>
    <name evidence="1" type="ORF">GCM10025772_12010</name>
</gene>
<sequence length="101" mass="11726">MLNNIAMRIRELQCELERANARPQRGYKPKEVVLDLLSLALQTGIKGSHREVLESTLEQVRGHRELTDSHYQASAGNVVDKTRPGFILCEPKGRRRRWIYR</sequence>
<dbReference type="Proteomes" id="UP001501600">
    <property type="component" value="Unassembled WGS sequence"/>
</dbReference>
<organism evidence="1 2">
    <name type="scientific">Ferrimonas gelatinilytica</name>
    <dbReference type="NCBI Taxonomy" id="1255257"/>
    <lineage>
        <taxon>Bacteria</taxon>
        <taxon>Pseudomonadati</taxon>
        <taxon>Pseudomonadota</taxon>
        <taxon>Gammaproteobacteria</taxon>
        <taxon>Alteromonadales</taxon>
        <taxon>Ferrimonadaceae</taxon>
        <taxon>Ferrimonas</taxon>
    </lineage>
</organism>